<dbReference type="GO" id="GO:0004739">
    <property type="term" value="F:pyruvate dehydrogenase (acetyl-transferring) activity"/>
    <property type="evidence" value="ECO:0007669"/>
    <property type="project" value="TreeGrafter"/>
</dbReference>
<dbReference type="GO" id="GO:0006086">
    <property type="term" value="P:pyruvate decarboxylation to acetyl-CoA"/>
    <property type="evidence" value="ECO:0007669"/>
    <property type="project" value="TreeGrafter"/>
</dbReference>
<dbReference type="AlphaFoldDB" id="A0A1V5SKL3"/>
<protein>
    <submittedName>
        <fullName evidence="5">Acetoin:2,6-dichlorophenolindophenol oxidoreductase subunit alpha</fullName>
        <ecNumber evidence="5">1.1.1.-</ecNumber>
    </submittedName>
</protein>
<sequence>MIEKDLARILLITMKKIRIFEEEAVKLFAAHELPGWLHSYIGEEAVAAGVCLALNPSDYIASTHRGHGHCIAKGVSLRKMMAELYGKETGYCKGRGGSMHIADFSLGMLGANGIVGGGIPIATGAALGSQMKKDGKVTVCFFGDGASNQGAFHESLNLASAWKLPIVYVCENNLYAETTPQAEHQAIHNIADRAVGYGMPGVTTDGMDVISVYKNAQTAIERARSGKGPTLLEAKTYRYRGHWEGDPQPYRTKADIEEWKKKDPIVNFERFLLDQKFITSNEIEALTEEIVNEINDAIEFGRTSPYADPQACLSTLYIH</sequence>
<proteinExistence type="predicted"/>
<dbReference type="InterPro" id="IPR029061">
    <property type="entry name" value="THDP-binding"/>
</dbReference>
<keyword evidence="3" id="KW-0786">Thiamine pyrophosphate</keyword>
<dbReference type="Proteomes" id="UP000485569">
    <property type="component" value="Unassembled WGS sequence"/>
</dbReference>
<gene>
    <name evidence="5" type="primary">acoA_4</name>
    <name evidence="5" type="ORF">BWY41_01907</name>
</gene>
<accession>A0A1V5SKL3</accession>
<dbReference type="PANTHER" id="PTHR11516:SF60">
    <property type="entry name" value="PYRUVATE DEHYDROGENASE E1 COMPONENT SUBUNIT ALPHA"/>
    <property type="match status" value="1"/>
</dbReference>
<dbReference type="SUPFAM" id="SSF52518">
    <property type="entry name" value="Thiamin diphosphate-binding fold (THDP-binding)"/>
    <property type="match status" value="1"/>
</dbReference>
<evidence type="ECO:0000256" key="3">
    <source>
        <dbReference type="ARBA" id="ARBA00023052"/>
    </source>
</evidence>
<dbReference type="EMBL" id="MWBQ01000197">
    <property type="protein sequence ID" value="OQA54763.1"/>
    <property type="molecule type" value="Genomic_DNA"/>
</dbReference>
<dbReference type="Gene3D" id="3.40.50.970">
    <property type="match status" value="1"/>
</dbReference>
<evidence type="ECO:0000256" key="1">
    <source>
        <dbReference type="ARBA" id="ARBA00001964"/>
    </source>
</evidence>
<dbReference type="InterPro" id="IPR001017">
    <property type="entry name" value="DH_E1"/>
</dbReference>
<dbReference type="PANTHER" id="PTHR11516">
    <property type="entry name" value="PYRUVATE DEHYDROGENASE E1 COMPONENT, ALPHA SUBUNIT BACTERIAL AND ORGANELLAR"/>
    <property type="match status" value="1"/>
</dbReference>
<evidence type="ECO:0000313" key="5">
    <source>
        <dbReference type="EMBL" id="OQA54763.1"/>
    </source>
</evidence>
<dbReference type="Pfam" id="PF00676">
    <property type="entry name" value="E1_dh"/>
    <property type="match status" value="1"/>
</dbReference>
<dbReference type="EC" id="1.1.1.-" evidence="5"/>
<evidence type="ECO:0000259" key="4">
    <source>
        <dbReference type="Pfam" id="PF00676"/>
    </source>
</evidence>
<name>A0A1V5SKL3_9BACT</name>
<comment type="caution">
    <text evidence="5">The sequence shown here is derived from an EMBL/GenBank/DDBJ whole genome shotgun (WGS) entry which is preliminary data.</text>
</comment>
<comment type="cofactor">
    <cofactor evidence="1">
        <name>thiamine diphosphate</name>
        <dbReference type="ChEBI" id="CHEBI:58937"/>
    </cofactor>
</comment>
<organism evidence="5">
    <name type="scientific">Candidatus Atribacter allofermentans</name>
    <dbReference type="NCBI Taxonomy" id="1852833"/>
    <lineage>
        <taxon>Bacteria</taxon>
        <taxon>Pseudomonadati</taxon>
        <taxon>Atribacterota</taxon>
        <taxon>Atribacteria</taxon>
        <taxon>Atribacterales</taxon>
        <taxon>Atribacteraceae</taxon>
        <taxon>Atribacter</taxon>
    </lineage>
</organism>
<reference evidence="5" key="1">
    <citation type="submission" date="2017-02" db="EMBL/GenBank/DDBJ databases">
        <title>Delving into the versatile metabolic prowess of the omnipresent phylum Bacteroidetes.</title>
        <authorList>
            <person name="Nobu M.K."/>
            <person name="Mei R."/>
            <person name="Narihiro T."/>
            <person name="Kuroda K."/>
            <person name="Liu W.-T."/>
        </authorList>
    </citation>
    <scope>NUCLEOTIDE SEQUENCE</scope>
    <source>
        <strain evidence="5">ADurb.Bin276</strain>
    </source>
</reference>
<evidence type="ECO:0000256" key="2">
    <source>
        <dbReference type="ARBA" id="ARBA00023002"/>
    </source>
</evidence>
<feature type="domain" description="Dehydrogenase E1 component" evidence="4">
    <location>
        <begin position="14"/>
        <end position="309"/>
    </location>
</feature>
<keyword evidence="2 5" id="KW-0560">Oxidoreductase</keyword>
<dbReference type="CDD" id="cd02000">
    <property type="entry name" value="TPP_E1_PDC_ADC_BCADC"/>
    <property type="match status" value="1"/>
</dbReference>
<dbReference type="InterPro" id="IPR050642">
    <property type="entry name" value="PDH_E1_Alpha_Subunit"/>
</dbReference>